<evidence type="ECO:0000256" key="1">
    <source>
        <dbReference type="SAM" id="MobiDB-lite"/>
    </source>
</evidence>
<dbReference type="HOGENOM" id="CLU_1156578_0_0_1"/>
<evidence type="ECO:0000313" key="3">
    <source>
        <dbReference type="Proteomes" id="UP000002668"/>
    </source>
</evidence>
<dbReference type="InParanoid" id="E4ZIP0"/>
<feature type="region of interest" description="Disordered" evidence="1">
    <location>
        <begin position="187"/>
        <end position="214"/>
    </location>
</feature>
<accession>E4ZIP0</accession>
<feature type="compositionally biased region" description="Polar residues" evidence="1">
    <location>
        <begin position="187"/>
        <end position="209"/>
    </location>
</feature>
<name>E4ZIP0_LEPMJ</name>
<dbReference type="VEuPathDB" id="FungiDB:LEMA_P060950.1"/>
<evidence type="ECO:0000313" key="2">
    <source>
        <dbReference type="EMBL" id="CBX91061.1"/>
    </source>
</evidence>
<feature type="compositionally biased region" description="Polar residues" evidence="1">
    <location>
        <begin position="153"/>
        <end position="162"/>
    </location>
</feature>
<keyword evidence="3" id="KW-1185">Reference proteome</keyword>
<protein>
    <submittedName>
        <fullName evidence="2">Predicted protein</fullName>
    </submittedName>
</protein>
<proteinExistence type="predicted"/>
<organism evidence="3">
    <name type="scientific">Leptosphaeria maculans (strain JN3 / isolate v23.1.3 / race Av1-4-5-6-7-8)</name>
    <name type="common">Blackleg fungus</name>
    <name type="synonym">Phoma lingam</name>
    <dbReference type="NCBI Taxonomy" id="985895"/>
    <lineage>
        <taxon>Eukaryota</taxon>
        <taxon>Fungi</taxon>
        <taxon>Dikarya</taxon>
        <taxon>Ascomycota</taxon>
        <taxon>Pezizomycotina</taxon>
        <taxon>Dothideomycetes</taxon>
        <taxon>Pleosporomycetidae</taxon>
        <taxon>Pleosporales</taxon>
        <taxon>Pleosporineae</taxon>
        <taxon>Leptosphaeriaceae</taxon>
        <taxon>Plenodomus</taxon>
        <taxon>Plenodomus lingam/Leptosphaeria maculans species complex</taxon>
    </lineage>
</organism>
<dbReference type="EMBL" id="FP929065">
    <property type="protein sequence ID" value="CBX91061.1"/>
    <property type="molecule type" value="Genomic_DNA"/>
</dbReference>
<dbReference type="Proteomes" id="UP000002668">
    <property type="component" value="Genome"/>
</dbReference>
<sequence length="240" mass="26588">MSSSTDWKVEFLLTLYADGVAPSLRTNMLTKIPDYDLDGMIQDGYKLNSRSDRLAVADLVFANATKKAADSNVERIAMNDRGLGTADGPNNFNRANYHAEADVEQSEYSNERDLRRSNLEAAERDFALDEARNEKRPAAVHSEAASSKRTKTSSEFTRNKGQSQRHVKIERSPSISGLMSTGEVNGLSTGSAIDVNGPSSQRPPITGQPQPFAHTTKPRIDKIMGFKRAFTLYQQYPVRL</sequence>
<feature type="region of interest" description="Disordered" evidence="1">
    <location>
        <begin position="126"/>
        <end position="170"/>
    </location>
</feature>
<feature type="compositionally biased region" description="Basic and acidic residues" evidence="1">
    <location>
        <begin position="126"/>
        <end position="137"/>
    </location>
</feature>
<reference evidence="3" key="1">
    <citation type="journal article" date="2011" name="Nat. Commun.">
        <title>Effector diversification within compartments of the Leptosphaeria maculans genome affected by Repeat-Induced Point mutations.</title>
        <authorList>
            <person name="Rouxel T."/>
            <person name="Grandaubert J."/>
            <person name="Hane J.K."/>
            <person name="Hoede C."/>
            <person name="van de Wouw A.P."/>
            <person name="Couloux A."/>
            <person name="Dominguez V."/>
            <person name="Anthouard V."/>
            <person name="Bally P."/>
            <person name="Bourras S."/>
            <person name="Cozijnsen A.J."/>
            <person name="Ciuffetti L.M."/>
            <person name="Degrave A."/>
            <person name="Dilmaghani A."/>
            <person name="Duret L."/>
            <person name="Fudal I."/>
            <person name="Goodwin S.B."/>
            <person name="Gout L."/>
            <person name="Glaser N."/>
            <person name="Linglin J."/>
            <person name="Kema G.H.J."/>
            <person name="Lapalu N."/>
            <person name="Lawrence C.B."/>
            <person name="May K."/>
            <person name="Meyer M."/>
            <person name="Ollivier B."/>
            <person name="Poulain J."/>
            <person name="Schoch C.L."/>
            <person name="Simon A."/>
            <person name="Spatafora J.W."/>
            <person name="Stachowiak A."/>
            <person name="Turgeon B.G."/>
            <person name="Tyler B.M."/>
            <person name="Vincent D."/>
            <person name="Weissenbach J."/>
            <person name="Amselem J."/>
            <person name="Quesneville H."/>
            <person name="Oliver R.P."/>
            <person name="Wincker P."/>
            <person name="Balesdent M.-H."/>
            <person name="Howlett B.J."/>
        </authorList>
    </citation>
    <scope>NUCLEOTIDE SEQUENCE [LARGE SCALE GENOMIC DNA]</scope>
    <source>
        <strain evidence="3">JN3 / isolate v23.1.3 / race Av1-4-5-6-7-8</strain>
    </source>
</reference>
<dbReference type="AlphaFoldDB" id="E4ZIP0"/>
<gene>
    <name evidence="2" type="ORF">LEMA_P060950.1</name>
</gene>